<proteinExistence type="predicted"/>
<evidence type="ECO:0000313" key="2">
    <source>
        <dbReference type="EMBL" id="ELR68369.1"/>
    </source>
</evidence>
<keyword evidence="1" id="KW-0812">Transmembrane</keyword>
<dbReference type="STRING" id="1237149.C900_00468"/>
<reference evidence="2 3" key="1">
    <citation type="submission" date="2012-12" db="EMBL/GenBank/DDBJ databases">
        <title>Genome assembly of Fulvivirga imtechensis AK7.</title>
        <authorList>
            <person name="Nupur N."/>
            <person name="Khatri I."/>
            <person name="Kumar R."/>
            <person name="Subramanian S."/>
            <person name="Pinnaka A."/>
        </authorList>
    </citation>
    <scope>NUCLEOTIDE SEQUENCE [LARGE SCALE GENOMIC DNA]</scope>
    <source>
        <strain evidence="2 3">AK7</strain>
    </source>
</reference>
<evidence type="ECO:0000313" key="3">
    <source>
        <dbReference type="Proteomes" id="UP000011135"/>
    </source>
</evidence>
<keyword evidence="1" id="KW-1133">Transmembrane helix</keyword>
<dbReference type="AlphaFoldDB" id="L8JLI8"/>
<sequence length="39" mass="4526">MFHLRVIPDMNYVFILIFPGINSNIFATLKAWGVVDFIL</sequence>
<dbReference type="Proteomes" id="UP000011135">
    <property type="component" value="Unassembled WGS sequence"/>
</dbReference>
<accession>L8JLI8</accession>
<gene>
    <name evidence="2" type="ORF">C900_00468</name>
</gene>
<comment type="caution">
    <text evidence="2">The sequence shown here is derived from an EMBL/GenBank/DDBJ whole genome shotgun (WGS) entry which is preliminary data.</text>
</comment>
<organism evidence="2 3">
    <name type="scientific">Fulvivirga imtechensis AK7</name>
    <dbReference type="NCBI Taxonomy" id="1237149"/>
    <lineage>
        <taxon>Bacteria</taxon>
        <taxon>Pseudomonadati</taxon>
        <taxon>Bacteroidota</taxon>
        <taxon>Cytophagia</taxon>
        <taxon>Cytophagales</taxon>
        <taxon>Fulvivirgaceae</taxon>
        <taxon>Fulvivirga</taxon>
    </lineage>
</organism>
<dbReference type="EMBL" id="AMZN01000117">
    <property type="protein sequence ID" value="ELR68369.1"/>
    <property type="molecule type" value="Genomic_DNA"/>
</dbReference>
<feature type="transmembrane region" description="Helical" evidence="1">
    <location>
        <begin position="12"/>
        <end position="35"/>
    </location>
</feature>
<name>L8JLI8_9BACT</name>
<keyword evidence="3" id="KW-1185">Reference proteome</keyword>
<evidence type="ECO:0000256" key="1">
    <source>
        <dbReference type="SAM" id="Phobius"/>
    </source>
</evidence>
<keyword evidence="1" id="KW-0472">Membrane</keyword>
<protein>
    <submittedName>
        <fullName evidence="2">Uncharacterized protein</fullName>
    </submittedName>
</protein>